<name>A0A834W0J5_9FABA</name>
<feature type="region of interest" description="Disordered" evidence="1">
    <location>
        <begin position="1"/>
        <end position="21"/>
    </location>
</feature>
<organism evidence="2 3">
    <name type="scientific">Senna tora</name>
    <dbReference type="NCBI Taxonomy" id="362788"/>
    <lineage>
        <taxon>Eukaryota</taxon>
        <taxon>Viridiplantae</taxon>
        <taxon>Streptophyta</taxon>
        <taxon>Embryophyta</taxon>
        <taxon>Tracheophyta</taxon>
        <taxon>Spermatophyta</taxon>
        <taxon>Magnoliopsida</taxon>
        <taxon>eudicotyledons</taxon>
        <taxon>Gunneridae</taxon>
        <taxon>Pentapetalae</taxon>
        <taxon>rosids</taxon>
        <taxon>fabids</taxon>
        <taxon>Fabales</taxon>
        <taxon>Fabaceae</taxon>
        <taxon>Caesalpinioideae</taxon>
        <taxon>Cassia clade</taxon>
        <taxon>Senna</taxon>
    </lineage>
</organism>
<keyword evidence="3" id="KW-1185">Reference proteome</keyword>
<protein>
    <submittedName>
        <fullName evidence="2">Uncharacterized protein</fullName>
    </submittedName>
</protein>
<proteinExistence type="predicted"/>
<evidence type="ECO:0000313" key="3">
    <source>
        <dbReference type="Proteomes" id="UP000634136"/>
    </source>
</evidence>
<evidence type="ECO:0000256" key="1">
    <source>
        <dbReference type="SAM" id="MobiDB-lite"/>
    </source>
</evidence>
<evidence type="ECO:0000313" key="2">
    <source>
        <dbReference type="EMBL" id="KAF7804798.1"/>
    </source>
</evidence>
<dbReference type="AlphaFoldDB" id="A0A834W0J5"/>
<comment type="caution">
    <text evidence="2">The sequence shown here is derived from an EMBL/GenBank/DDBJ whole genome shotgun (WGS) entry which is preliminary data.</text>
</comment>
<gene>
    <name evidence="2" type="ORF">G2W53_043909</name>
</gene>
<dbReference type="Proteomes" id="UP000634136">
    <property type="component" value="Unassembled WGS sequence"/>
</dbReference>
<sequence length="35" mass="3861">MNASGGEDDRSCKVRQAKRLDPKVPASSISFMEIH</sequence>
<feature type="compositionally biased region" description="Basic and acidic residues" evidence="1">
    <location>
        <begin position="7"/>
        <end position="21"/>
    </location>
</feature>
<reference evidence="2" key="1">
    <citation type="submission" date="2020-09" db="EMBL/GenBank/DDBJ databases">
        <title>Genome-Enabled Discovery of Anthraquinone Biosynthesis in Senna tora.</title>
        <authorList>
            <person name="Kang S.-H."/>
            <person name="Pandey R.P."/>
            <person name="Lee C.-M."/>
            <person name="Sim J.-S."/>
            <person name="Jeong J.-T."/>
            <person name="Choi B.-S."/>
            <person name="Jung M."/>
            <person name="Ginzburg D."/>
            <person name="Zhao K."/>
            <person name="Won S.Y."/>
            <person name="Oh T.-J."/>
            <person name="Yu Y."/>
            <person name="Kim N.-H."/>
            <person name="Lee O.R."/>
            <person name="Lee T.-H."/>
            <person name="Bashyal P."/>
            <person name="Kim T.-S."/>
            <person name="Lee W.-H."/>
            <person name="Kawkins C."/>
            <person name="Kim C.-K."/>
            <person name="Kim J.S."/>
            <person name="Ahn B.O."/>
            <person name="Rhee S.Y."/>
            <person name="Sohng J.K."/>
        </authorList>
    </citation>
    <scope>NUCLEOTIDE SEQUENCE</scope>
    <source>
        <tissue evidence="2">Leaf</tissue>
    </source>
</reference>
<accession>A0A834W0J5</accession>
<dbReference type="EMBL" id="JAAIUW010000013">
    <property type="protein sequence ID" value="KAF7804798.1"/>
    <property type="molecule type" value="Genomic_DNA"/>
</dbReference>